<reference evidence="1 2" key="1">
    <citation type="journal article" date="2016" name="Sci. Rep.">
        <title>Metabolic traits of an uncultured archaeal lineage -MSBL1- from brine pools of the Red Sea.</title>
        <authorList>
            <person name="Mwirichia R."/>
            <person name="Alam I."/>
            <person name="Rashid M."/>
            <person name="Vinu M."/>
            <person name="Ba-Alawi W."/>
            <person name="Anthony Kamau A."/>
            <person name="Kamanda Ngugi D."/>
            <person name="Goker M."/>
            <person name="Klenk H.P."/>
            <person name="Bajic V."/>
            <person name="Stingl U."/>
        </authorList>
    </citation>
    <scope>NUCLEOTIDE SEQUENCE [LARGE SCALE GENOMIC DNA]</scope>
    <source>
        <strain evidence="1">SCGC-AAA259A05</strain>
    </source>
</reference>
<dbReference type="Proteomes" id="UP000070163">
    <property type="component" value="Unassembled WGS sequence"/>
</dbReference>
<comment type="caution">
    <text evidence="1">The sequence shown here is derived from an EMBL/GenBank/DDBJ whole genome shotgun (WGS) entry which is preliminary data.</text>
</comment>
<gene>
    <name evidence="1" type="ORF">AKJ57_02085</name>
</gene>
<dbReference type="EMBL" id="LHXJ01000017">
    <property type="protein sequence ID" value="KXA91199.1"/>
    <property type="molecule type" value="Genomic_DNA"/>
</dbReference>
<protein>
    <submittedName>
        <fullName evidence="1">Uncharacterized protein</fullName>
    </submittedName>
</protein>
<dbReference type="AlphaFoldDB" id="A0A133UAK6"/>
<keyword evidence="2" id="KW-1185">Reference proteome</keyword>
<name>A0A133UAK6_9EURY</name>
<accession>A0A133UAK6</accession>
<sequence>MKRLYKVNEESARRELEQFNERILNELVSSKDLAIAFDFLILWTGNLIIERIEFSFRVARR</sequence>
<evidence type="ECO:0000313" key="2">
    <source>
        <dbReference type="Proteomes" id="UP000070163"/>
    </source>
</evidence>
<proteinExistence type="predicted"/>
<evidence type="ECO:0000313" key="1">
    <source>
        <dbReference type="EMBL" id="KXA91199.1"/>
    </source>
</evidence>
<organism evidence="1 2">
    <name type="scientific">candidate division MSBL1 archaeon SCGC-AAA259A05</name>
    <dbReference type="NCBI Taxonomy" id="1698259"/>
    <lineage>
        <taxon>Archaea</taxon>
        <taxon>Methanobacteriati</taxon>
        <taxon>Methanobacteriota</taxon>
        <taxon>candidate division MSBL1</taxon>
    </lineage>
</organism>